<comment type="catalytic activity">
    <reaction evidence="14">
        <text>[(1-&gt;4)-beta-D-glucosyl]n+m + reduced acceptor + O2 = 4-dehydro-beta-D-glucosyl-[(1-&gt;4)-beta-D-glucosyl]n-1 + [(1-&gt;4)-beta-D-glucosyl]m + acceptor + H2O.</text>
        <dbReference type="EC" id="1.14.99.56"/>
    </reaction>
</comment>
<protein>
    <recommendedName>
        <fullName evidence="15">lytic cellulose monooxygenase (C4-dehydrogenating)</fullName>
        <ecNumber evidence="15">1.14.99.56</ecNumber>
    </recommendedName>
</protein>
<sequence>MRQSSLSAAAILGLTGVHHVRAHSHVTNIVVNGASYDGFNTKEDTNPDILAAWSTDVGPEDGWVGLEDYQSPDIICHVNGTNAKGYVTVEAGDRISFQWLGWPESHHGPALTYLAYCGDASDSCVEVDKRELEFFKIGRGGLLNATEKATDFSSGMGIWATDELIAKNHTWMIEVPKVLSPGFYVMRHELIALHYAMEPTLGPQHYPQCFNIEVRGTGTQRPDGIPATELYTWGHPGLEYDIFVETLAPYTIPGPTLVTGAVGMPEQTSSTIESHVSAEPAEPTRMIRRPRQSRSNV</sequence>
<evidence type="ECO:0000256" key="10">
    <source>
        <dbReference type="ARBA" id="ARBA00023157"/>
    </source>
</evidence>
<comment type="subcellular location">
    <subcellularLocation>
        <location evidence="2">Secreted</location>
    </subcellularLocation>
</comment>
<comment type="similarity">
    <text evidence="13">Belongs to the polysaccharide monooxygenase AA9 family.</text>
</comment>
<name>A0A8K0WUJ3_9HYPO</name>
<evidence type="ECO:0000313" key="19">
    <source>
        <dbReference type="EMBL" id="KAH7322625.1"/>
    </source>
</evidence>
<dbReference type="GO" id="GO:0004497">
    <property type="term" value="F:monooxygenase activity"/>
    <property type="evidence" value="ECO:0007669"/>
    <property type="project" value="UniProtKB-KW"/>
</dbReference>
<dbReference type="EMBL" id="JAGPNK010000004">
    <property type="protein sequence ID" value="KAH7322625.1"/>
    <property type="molecule type" value="Genomic_DNA"/>
</dbReference>
<dbReference type="OrthoDB" id="4849160at2759"/>
<evidence type="ECO:0000256" key="9">
    <source>
        <dbReference type="ARBA" id="ARBA00023033"/>
    </source>
</evidence>
<feature type="signal peptide" evidence="17">
    <location>
        <begin position="1"/>
        <end position="22"/>
    </location>
</feature>
<evidence type="ECO:0000256" key="12">
    <source>
        <dbReference type="ARBA" id="ARBA00023326"/>
    </source>
</evidence>
<evidence type="ECO:0000256" key="15">
    <source>
        <dbReference type="ARBA" id="ARBA00047174"/>
    </source>
</evidence>
<evidence type="ECO:0000256" key="8">
    <source>
        <dbReference type="ARBA" id="ARBA00023008"/>
    </source>
</evidence>
<evidence type="ECO:0000256" key="7">
    <source>
        <dbReference type="ARBA" id="ARBA00023002"/>
    </source>
</evidence>
<evidence type="ECO:0000256" key="14">
    <source>
        <dbReference type="ARBA" id="ARBA00045077"/>
    </source>
</evidence>
<comment type="cofactor">
    <cofactor evidence="1">
        <name>Cu(2+)</name>
        <dbReference type="ChEBI" id="CHEBI:29036"/>
    </cofactor>
</comment>
<evidence type="ECO:0000313" key="20">
    <source>
        <dbReference type="Proteomes" id="UP000813444"/>
    </source>
</evidence>
<dbReference type="AlphaFoldDB" id="A0A8K0WUJ3"/>
<keyword evidence="9" id="KW-0503">Monooxygenase</keyword>
<keyword evidence="7" id="KW-0560">Oxidoreductase</keyword>
<dbReference type="Pfam" id="PF03443">
    <property type="entry name" value="AA9"/>
    <property type="match status" value="1"/>
</dbReference>
<evidence type="ECO:0000256" key="4">
    <source>
        <dbReference type="ARBA" id="ARBA00022723"/>
    </source>
</evidence>
<dbReference type="PANTHER" id="PTHR33353">
    <property type="entry name" value="PUTATIVE (AFU_ORTHOLOGUE AFUA_1G12560)-RELATED"/>
    <property type="match status" value="1"/>
</dbReference>
<dbReference type="Gene3D" id="2.70.50.70">
    <property type="match status" value="1"/>
</dbReference>
<dbReference type="GO" id="GO:0046872">
    <property type="term" value="F:metal ion binding"/>
    <property type="evidence" value="ECO:0007669"/>
    <property type="project" value="UniProtKB-KW"/>
</dbReference>
<evidence type="ECO:0000256" key="17">
    <source>
        <dbReference type="SAM" id="SignalP"/>
    </source>
</evidence>
<feature type="domain" description="Auxiliary Activity family 9 catalytic" evidence="18">
    <location>
        <begin position="23"/>
        <end position="244"/>
    </location>
</feature>
<evidence type="ECO:0000256" key="2">
    <source>
        <dbReference type="ARBA" id="ARBA00004613"/>
    </source>
</evidence>
<keyword evidence="8" id="KW-0186">Copper</keyword>
<keyword evidence="4" id="KW-0479">Metal-binding</keyword>
<keyword evidence="20" id="KW-1185">Reference proteome</keyword>
<evidence type="ECO:0000256" key="16">
    <source>
        <dbReference type="SAM" id="MobiDB-lite"/>
    </source>
</evidence>
<keyword evidence="6" id="KW-0136">Cellulose degradation</keyword>
<evidence type="ECO:0000256" key="1">
    <source>
        <dbReference type="ARBA" id="ARBA00001973"/>
    </source>
</evidence>
<dbReference type="InterPro" id="IPR005103">
    <property type="entry name" value="AA9_LPMO"/>
</dbReference>
<feature type="chain" id="PRO_5035454261" description="lytic cellulose monooxygenase (C4-dehydrogenating)" evidence="17">
    <location>
        <begin position="23"/>
        <end position="297"/>
    </location>
</feature>
<feature type="compositionally biased region" description="Basic residues" evidence="16">
    <location>
        <begin position="286"/>
        <end position="297"/>
    </location>
</feature>
<evidence type="ECO:0000259" key="18">
    <source>
        <dbReference type="Pfam" id="PF03443"/>
    </source>
</evidence>
<keyword evidence="10" id="KW-1015">Disulfide bond</keyword>
<dbReference type="GO" id="GO:0030245">
    <property type="term" value="P:cellulose catabolic process"/>
    <property type="evidence" value="ECO:0007669"/>
    <property type="project" value="UniProtKB-KW"/>
</dbReference>
<organism evidence="19 20">
    <name type="scientific">Stachybotrys elegans</name>
    <dbReference type="NCBI Taxonomy" id="80388"/>
    <lineage>
        <taxon>Eukaryota</taxon>
        <taxon>Fungi</taxon>
        <taxon>Dikarya</taxon>
        <taxon>Ascomycota</taxon>
        <taxon>Pezizomycotina</taxon>
        <taxon>Sordariomycetes</taxon>
        <taxon>Hypocreomycetidae</taxon>
        <taxon>Hypocreales</taxon>
        <taxon>Stachybotryaceae</taxon>
        <taxon>Stachybotrys</taxon>
    </lineage>
</organism>
<evidence type="ECO:0000256" key="11">
    <source>
        <dbReference type="ARBA" id="ARBA00023277"/>
    </source>
</evidence>
<dbReference type="GO" id="GO:0005576">
    <property type="term" value="C:extracellular region"/>
    <property type="evidence" value="ECO:0007669"/>
    <property type="project" value="UniProtKB-SubCell"/>
</dbReference>
<gene>
    <name evidence="19" type="ORF">B0I35DRAFT_450009</name>
</gene>
<dbReference type="InterPro" id="IPR049892">
    <property type="entry name" value="AA9"/>
</dbReference>
<reference evidence="19" key="1">
    <citation type="journal article" date="2021" name="Nat. Commun.">
        <title>Genetic determinants of endophytism in the Arabidopsis root mycobiome.</title>
        <authorList>
            <person name="Mesny F."/>
            <person name="Miyauchi S."/>
            <person name="Thiergart T."/>
            <person name="Pickel B."/>
            <person name="Atanasova L."/>
            <person name="Karlsson M."/>
            <person name="Huettel B."/>
            <person name="Barry K.W."/>
            <person name="Haridas S."/>
            <person name="Chen C."/>
            <person name="Bauer D."/>
            <person name="Andreopoulos W."/>
            <person name="Pangilinan J."/>
            <person name="LaButti K."/>
            <person name="Riley R."/>
            <person name="Lipzen A."/>
            <person name="Clum A."/>
            <person name="Drula E."/>
            <person name="Henrissat B."/>
            <person name="Kohler A."/>
            <person name="Grigoriev I.V."/>
            <person name="Martin F.M."/>
            <person name="Hacquard S."/>
        </authorList>
    </citation>
    <scope>NUCLEOTIDE SEQUENCE</scope>
    <source>
        <strain evidence="19">MPI-CAGE-CH-0235</strain>
    </source>
</reference>
<comment type="caution">
    <text evidence="19">The sequence shown here is derived from an EMBL/GenBank/DDBJ whole genome shotgun (WGS) entry which is preliminary data.</text>
</comment>
<evidence type="ECO:0000256" key="3">
    <source>
        <dbReference type="ARBA" id="ARBA00022525"/>
    </source>
</evidence>
<keyword evidence="12" id="KW-0624">Polysaccharide degradation</keyword>
<evidence type="ECO:0000256" key="13">
    <source>
        <dbReference type="ARBA" id="ARBA00044502"/>
    </source>
</evidence>
<keyword evidence="11" id="KW-0119">Carbohydrate metabolism</keyword>
<keyword evidence="19" id="KW-0378">Hydrolase</keyword>
<feature type="region of interest" description="Disordered" evidence="16">
    <location>
        <begin position="266"/>
        <end position="297"/>
    </location>
</feature>
<dbReference type="GO" id="GO:0016787">
    <property type="term" value="F:hydrolase activity"/>
    <property type="evidence" value="ECO:0007669"/>
    <property type="project" value="UniProtKB-KW"/>
</dbReference>
<dbReference type="Proteomes" id="UP000813444">
    <property type="component" value="Unassembled WGS sequence"/>
</dbReference>
<accession>A0A8K0WUJ3</accession>
<keyword evidence="3" id="KW-0964">Secreted</keyword>
<proteinExistence type="inferred from homology"/>
<dbReference type="EC" id="1.14.99.56" evidence="15"/>
<keyword evidence="5 17" id="KW-0732">Signal</keyword>
<dbReference type="CDD" id="cd21175">
    <property type="entry name" value="LPMO_AA9"/>
    <property type="match status" value="1"/>
</dbReference>
<evidence type="ECO:0000256" key="6">
    <source>
        <dbReference type="ARBA" id="ARBA00023001"/>
    </source>
</evidence>
<evidence type="ECO:0000256" key="5">
    <source>
        <dbReference type="ARBA" id="ARBA00022729"/>
    </source>
</evidence>
<dbReference type="PANTHER" id="PTHR33353:SF36">
    <property type="entry name" value="ENDO-BETA-1,4-GLUCANASE D"/>
    <property type="match status" value="1"/>
</dbReference>